<feature type="binding site" evidence="12">
    <location>
        <position position="115"/>
    </location>
    <ligand>
        <name>K(+)</name>
        <dbReference type="ChEBI" id="CHEBI:29103"/>
    </ligand>
</feature>
<keyword evidence="6" id="KW-0633">Potassium transport</keyword>
<feature type="transmembrane region" description="Helical" evidence="13">
    <location>
        <begin position="39"/>
        <end position="57"/>
    </location>
</feature>
<keyword evidence="7 13" id="KW-0812">Transmembrane</keyword>
<evidence type="ECO:0000256" key="1">
    <source>
        <dbReference type="ARBA" id="ARBA00004429"/>
    </source>
</evidence>
<evidence type="ECO:0000256" key="7">
    <source>
        <dbReference type="ARBA" id="ARBA00022692"/>
    </source>
</evidence>
<feature type="transmembrane region" description="Helical" evidence="13">
    <location>
        <begin position="334"/>
        <end position="356"/>
    </location>
</feature>
<evidence type="ECO:0000256" key="8">
    <source>
        <dbReference type="ARBA" id="ARBA00022958"/>
    </source>
</evidence>
<dbReference type="OrthoDB" id="9810952at2"/>
<evidence type="ECO:0000256" key="5">
    <source>
        <dbReference type="ARBA" id="ARBA00022519"/>
    </source>
</evidence>
<dbReference type="PROSITE" id="PS51257">
    <property type="entry name" value="PROKAR_LIPOPROTEIN"/>
    <property type="match status" value="1"/>
</dbReference>
<dbReference type="InterPro" id="IPR004772">
    <property type="entry name" value="TrkH"/>
</dbReference>
<comment type="similarity">
    <text evidence="2">Belongs to the TrkH potassium transport family.</text>
</comment>
<feature type="binding site" evidence="12">
    <location>
        <position position="437"/>
    </location>
    <ligand>
        <name>K(+)</name>
        <dbReference type="ChEBI" id="CHEBI:29103"/>
    </ligand>
</feature>
<dbReference type="InterPro" id="IPR003445">
    <property type="entry name" value="Cat_transpt"/>
</dbReference>
<feature type="transmembrane region" description="Helical" evidence="13">
    <location>
        <begin position="240"/>
        <end position="263"/>
    </location>
</feature>
<evidence type="ECO:0000256" key="13">
    <source>
        <dbReference type="SAM" id="Phobius"/>
    </source>
</evidence>
<dbReference type="PANTHER" id="PTHR32024">
    <property type="entry name" value="TRK SYSTEM POTASSIUM UPTAKE PROTEIN TRKG-RELATED"/>
    <property type="match status" value="1"/>
</dbReference>
<feature type="transmembrane region" description="Helical" evidence="13">
    <location>
        <begin position="5"/>
        <end position="27"/>
    </location>
</feature>
<dbReference type="EMBL" id="LT907975">
    <property type="protein sequence ID" value="SOB57701.1"/>
    <property type="molecule type" value="Genomic_DNA"/>
</dbReference>
<keyword evidence="9 13" id="KW-1133">Transmembrane helix</keyword>
<gene>
    <name evidence="14" type="primary">trkH</name>
    <name evidence="14" type="ORF">DPRO_0814</name>
</gene>
<feature type="transmembrane region" description="Helical" evidence="13">
    <location>
        <begin position="275"/>
        <end position="295"/>
    </location>
</feature>
<keyword evidence="3" id="KW-0813">Transport</keyword>
<evidence type="ECO:0000256" key="2">
    <source>
        <dbReference type="ARBA" id="ARBA00009137"/>
    </source>
</evidence>
<evidence type="ECO:0000256" key="11">
    <source>
        <dbReference type="ARBA" id="ARBA00023136"/>
    </source>
</evidence>
<keyword evidence="12" id="KW-0479">Metal-binding</keyword>
<keyword evidence="4" id="KW-1003">Cell membrane</keyword>
<sequence length="487" mass="53045">MRWKYVLHVIGALVACIGLTMIFPLAWGAYYGDGSAKPLSYAMFLTVVSGVVLFFAFRDPEASKASSVMTHREGMAIVALGWFAAGFFGGLPFYLAGTFESVVDCVFESLSGFSTTGASVLSNIEAVPRGILFWRSLTHWLGGMGIIVLSLAILPFLGVGGMQLYKAEVPGPVPDKLKPRIKDTAMTLWKVYVMFSVLETILLMFGGMDLFDALCHTFGTMATGGFSTMNSSVAAFDSAYIDYVITAFMLIAGINFTLHYMLLKGRFDSIIKDPEFRVFAGMVVLAIIVITVAVYQGQNYDNVPDAVRYTSFQVASILTTTGYATADYEMWPGIAQAILLFFMFVGGCAGSTGGGMKVMRIMLLVKHSYKELFRLIHPRSVNHVKMGKTVVQDDVISGVWGFFILWIGLFVLAAFIVAGTGVDVVTSFAASLACIGNIGPGIGGVGPTDNFAWLPDTAKWVLTFCMVLGRLEIYTVIILFVPEFWRK</sequence>
<feature type="binding site" evidence="12">
    <location>
        <position position="320"/>
    </location>
    <ligand>
        <name>K(+)</name>
        <dbReference type="ChEBI" id="CHEBI:29103"/>
    </ligand>
</feature>
<feature type="transmembrane region" description="Helical" evidence="13">
    <location>
        <begin position="140"/>
        <end position="165"/>
    </location>
</feature>
<dbReference type="NCBIfam" id="TIGR00933">
    <property type="entry name" value="2a38"/>
    <property type="match status" value="1"/>
</dbReference>
<organism evidence="14 15">
    <name type="scientific">Pseudodesulfovibrio profundus</name>
    <dbReference type="NCBI Taxonomy" id="57320"/>
    <lineage>
        <taxon>Bacteria</taxon>
        <taxon>Pseudomonadati</taxon>
        <taxon>Thermodesulfobacteriota</taxon>
        <taxon>Desulfovibrionia</taxon>
        <taxon>Desulfovibrionales</taxon>
        <taxon>Desulfovibrionaceae</taxon>
    </lineage>
</organism>
<keyword evidence="15" id="KW-1185">Reference proteome</keyword>
<feature type="binding site" evidence="12">
    <location>
        <position position="116"/>
    </location>
    <ligand>
        <name>K(+)</name>
        <dbReference type="ChEBI" id="CHEBI:29103"/>
    </ligand>
</feature>
<feature type="transmembrane region" description="Helical" evidence="13">
    <location>
        <begin position="460"/>
        <end position="481"/>
    </location>
</feature>
<evidence type="ECO:0000313" key="15">
    <source>
        <dbReference type="Proteomes" id="UP000219215"/>
    </source>
</evidence>
<name>A0A2C8F524_9BACT</name>
<feature type="binding site" evidence="12">
    <location>
        <position position="224"/>
    </location>
    <ligand>
        <name>K(+)</name>
        <dbReference type="ChEBI" id="CHEBI:29103"/>
    </ligand>
</feature>
<reference evidence="15" key="1">
    <citation type="submission" date="2017-09" db="EMBL/GenBank/DDBJ databases">
        <authorList>
            <person name="Regsiter A."/>
            <person name="William W."/>
        </authorList>
    </citation>
    <scope>NUCLEOTIDE SEQUENCE [LARGE SCALE GENOMIC DNA]</scope>
    <source>
        <strain evidence="15">500-1</strain>
    </source>
</reference>
<keyword evidence="10" id="KW-0406">Ion transport</keyword>
<feature type="transmembrane region" description="Helical" evidence="13">
    <location>
        <begin position="186"/>
        <end position="205"/>
    </location>
</feature>
<dbReference type="RefSeq" id="WP_097010909.1">
    <property type="nucleotide sequence ID" value="NZ_LT907975.1"/>
</dbReference>
<comment type="subcellular location">
    <subcellularLocation>
        <location evidence="1">Cell inner membrane</location>
        <topology evidence="1">Multi-pass membrane protein</topology>
    </subcellularLocation>
</comment>
<evidence type="ECO:0000256" key="4">
    <source>
        <dbReference type="ARBA" id="ARBA00022475"/>
    </source>
</evidence>
<protein>
    <submittedName>
        <fullName evidence="14">Trk system potassium uptake protein TrkH</fullName>
    </submittedName>
</protein>
<dbReference type="GO" id="GO:0005886">
    <property type="term" value="C:plasma membrane"/>
    <property type="evidence" value="ECO:0007669"/>
    <property type="project" value="UniProtKB-SubCell"/>
</dbReference>
<dbReference type="GO" id="GO:0015379">
    <property type="term" value="F:potassium:chloride symporter activity"/>
    <property type="evidence" value="ECO:0007669"/>
    <property type="project" value="InterPro"/>
</dbReference>
<dbReference type="PANTHER" id="PTHR32024:SF2">
    <property type="entry name" value="TRK SYSTEM POTASSIUM UPTAKE PROTEIN TRKG-RELATED"/>
    <property type="match status" value="1"/>
</dbReference>
<keyword evidence="11 13" id="KW-0472">Membrane</keyword>
<dbReference type="PIRSF" id="PIRSF006247">
    <property type="entry name" value="TrkH"/>
    <property type="match status" value="1"/>
</dbReference>
<keyword evidence="5" id="KW-0997">Cell inner membrane</keyword>
<dbReference type="KEGG" id="pprf:DPRO_0814"/>
<feature type="binding site" evidence="12">
    <location>
        <position position="321"/>
    </location>
    <ligand>
        <name>K(+)</name>
        <dbReference type="ChEBI" id="CHEBI:29103"/>
    </ligand>
</feature>
<dbReference type="Proteomes" id="UP000219215">
    <property type="component" value="Chromosome DPRO"/>
</dbReference>
<dbReference type="AlphaFoldDB" id="A0A2C8F524"/>
<dbReference type="Pfam" id="PF02386">
    <property type="entry name" value="TrkH"/>
    <property type="match status" value="1"/>
</dbReference>
<keyword evidence="8 12" id="KW-0630">Potassium</keyword>
<evidence type="ECO:0000256" key="6">
    <source>
        <dbReference type="ARBA" id="ARBA00022538"/>
    </source>
</evidence>
<evidence type="ECO:0000313" key="14">
    <source>
        <dbReference type="EMBL" id="SOB57701.1"/>
    </source>
</evidence>
<evidence type="ECO:0000256" key="10">
    <source>
        <dbReference type="ARBA" id="ARBA00023065"/>
    </source>
</evidence>
<accession>A0A2C8F524</accession>
<proteinExistence type="inferred from homology"/>
<feature type="transmembrane region" description="Helical" evidence="13">
    <location>
        <begin position="395"/>
        <end position="418"/>
    </location>
</feature>
<dbReference type="GO" id="GO:0046872">
    <property type="term" value="F:metal ion binding"/>
    <property type="evidence" value="ECO:0007669"/>
    <property type="project" value="UniProtKB-KW"/>
</dbReference>
<evidence type="ECO:0000256" key="9">
    <source>
        <dbReference type="ARBA" id="ARBA00022989"/>
    </source>
</evidence>
<evidence type="ECO:0000256" key="12">
    <source>
        <dbReference type="PIRSR" id="PIRSR006247-1"/>
    </source>
</evidence>
<evidence type="ECO:0000256" key="3">
    <source>
        <dbReference type="ARBA" id="ARBA00022448"/>
    </source>
</evidence>
<feature type="transmembrane region" description="Helical" evidence="13">
    <location>
        <begin position="77"/>
        <end position="95"/>
    </location>
</feature>